<dbReference type="AlphaFoldDB" id="A0A4Z2G050"/>
<evidence type="ECO:0000313" key="1">
    <source>
        <dbReference type="EMBL" id="TNN46958.1"/>
    </source>
</evidence>
<comment type="caution">
    <text evidence="1">The sequence shown here is derived from an EMBL/GenBank/DDBJ whole genome shotgun (WGS) entry which is preliminary data.</text>
</comment>
<proteinExistence type="predicted"/>
<sequence length="88" mass="9487">MSHYSGAYFLLEPVARASSARFSSAVFAFGATTVLQRVSVLRRAAAAAAAIFITYSFRWRSPARLASGRTRCVTLIFTEGHISIIAAS</sequence>
<dbReference type="Proteomes" id="UP000314294">
    <property type="component" value="Unassembled WGS sequence"/>
</dbReference>
<organism evidence="1 2">
    <name type="scientific">Liparis tanakae</name>
    <name type="common">Tanaka's snailfish</name>
    <dbReference type="NCBI Taxonomy" id="230148"/>
    <lineage>
        <taxon>Eukaryota</taxon>
        <taxon>Metazoa</taxon>
        <taxon>Chordata</taxon>
        <taxon>Craniata</taxon>
        <taxon>Vertebrata</taxon>
        <taxon>Euteleostomi</taxon>
        <taxon>Actinopterygii</taxon>
        <taxon>Neopterygii</taxon>
        <taxon>Teleostei</taxon>
        <taxon>Neoteleostei</taxon>
        <taxon>Acanthomorphata</taxon>
        <taxon>Eupercaria</taxon>
        <taxon>Perciformes</taxon>
        <taxon>Cottioidei</taxon>
        <taxon>Cottales</taxon>
        <taxon>Liparidae</taxon>
        <taxon>Liparis</taxon>
    </lineage>
</organism>
<evidence type="ECO:0000313" key="2">
    <source>
        <dbReference type="Proteomes" id="UP000314294"/>
    </source>
</evidence>
<dbReference type="EMBL" id="SRLO01000765">
    <property type="protein sequence ID" value="TNN46958.1"/>
    <property type="molecule type" value="Genomic_DNA"/>
</dbReference>
<keyword evidence="2" id="KW-1185">Reference proteome</keyword>
<accession>A0A4Z2G050</accession>
<protein>
    <submittedName>
        <fullName evidence="1">Uncharacterized protein</fullName>
    </submittedName>
</protein>
<gene>
    <name evidence="1" type="ORF">EYF80_042839</name>
</gene>
<name>A0A4Z2G050_9TELE</name>
<reference evidence="1 2" key="1">
    <citation type="submission" date="2019-03" db="EMBL/GenBank/DDBJ databases">
        <title>First draft genome of Liparis tanakae, snailfish: a comprehensive survey of snailfish specific genes.</title>
        <authorList>
            <person name="Kim W."/>
            <person name="Song I."/>
            <person name="Jeong J.-H."/>
            <person name="Kim D."/>
            <person name="Kim S."/>
            <person name="Ryu S."/>
            <person name="Song J.Y."/>
            <person name="Lee S.K."/>
        </authorList>
    </citation>
    <scope>NUCLEOTIDE SEQUENCE [LARGE SCALE GENOMIC DNA]</scope>
    <source>
        <tissue evidence="1">Muscle</tissue>
    </source>
</reference>